<accession>A0A2R5HCU7</accession>
<comment type="caution">
    <text evidence="2">The sequence shown here is derived from an EMBL/GenBank/DDBJ whole genome shotgun (WGS) entry which is preliminary data.</text>
</comment>
<organism evidence="2 3">
    <name type="scientific">Lactococcus termiticola</name>
    <dbReference type="NCBI Taxonomy" id="2169526"/>
    <lineage>
        <taxon>Bacteria</taxon>
        <taxon>Bacillati</taxon>
        <taxon>Bacillota</taxon>
        <taxon>Bacilli</taxon>
        <taxon>Lactobacillales</taxon>
        <taxon>Streptococcaceae</taxon>
        <taxon>Lactococcus</taxon>
    </lineage>
</organism>
<gene>
    <name evidence="2" type="ORF">NtB2_00015</name>
</gene>
<evidence type="ECO:0000313" key="2">
    <source>
        <dbReference type="EMBL" id="GBG95913.1"/>
    </source>
</evidence>
<evidence type="ECO:0000256" key="1">
    <source>
        <dbReference type="SAM" id="Phobius"/>
    </source>
</evidence>
<dbReference type="OrthoDB" id="9815422at2"/>
<evidence type="ECO:0000313" key="3">
    <source>
        <dbReference type="Proteomes" id="UP000245021"/>
    </source>
</evidence>
<keyword evidence="1" id="KW-1133">Transmembrane helix</keyword>
<dbReference type="Proteomes" id="UP000245021">
    <property type="component" value="Unassembled WGS sequence"/>
</dbReference>
<dbReference type="AlphaFoldDB" id="A0A2R5HCU7"/>
<dbReference type="RefSeq" id="WP_109244913.1">
    <property type="nucleotide sequence ID" value="NZ_BFFO01000001.1"/>
</dbReference>
<name>A0A2R5HCU7_9LACT</name>
<proteinExistence type="predicted"/>
<dbReference type="GO" id="GO:0022857">
    <property type="term" value="F:transmembrane transporter activity"/>
    <property type="evidence" value="ECO:0007669"/>
    <property type="project" value="InterPro"/>
</dbReference>
<keyword evidence="1" id="KW-0472">Membrane</keyword>
<dbReference type="EMBL" id="BFFO01000001">
    <property type="protein sequence ID" value="GBG95913.1"/>
    <property type="molecule type" value="Genomic_DNA"/>
</dbReference>
<evidence type="ECO:0008006" key="4">
    <source>
        <dbReference type="Google" id="ProtNLM"/>
    </source>
</evidence>
<dbReference type="Pfam" id="PF12822">
    <property type="entry name" value="ECF_trnsprt"/>
    <property type="match status" value="1"/>
</dbReference>
<feature type="transmembrane region" description="Helical" evidence="1">
    <location>
        <begin position="6"/>
        <end position="27"/>
    </location>
</feature>
<protein>
    <recommendedName>
        <fullName evidence="4">ECF transporter S component</fullName>
    </recommendedName>
</protein>
<keyword evidence="1" id="KW-0812">Transmembrane</keyword>
<keyword evidence="3" id="KW-1185">Reference proteome</keyword>
<feature type="transmembrane region" description="Helical" evidence="1">
    <location>
        <begin position="74"/>
        <end position="94"/>
    </location>
</feature>
<feature type="transmembrane region" description="Helical" evidence="1">
    <location>
        <begin position="138"/>
        <end position="165"/>
    </location>
</feature>
<sequence length="171" mass="18336">MTNTKKITITAIFIAIGIVLPIAFHALPDGGQAFLPMHIPVLMCGLIVSPLYGFLAGVLTPLLSSLLTGMPPVLFLPAMLFELAAYGLVASLCMKYLNIKNATVKLYVSLIIAMIVGRVVSGLVNALFFAVGHYSMQIWLTASFVTALPGIIIILILVPLIILALKRFKAI</sequence>
<reference evidence="2 3" key="1">
    <citation type="journal article" date="2018" name="Genome Announc.">
        <title>Draft Genome Sequence of Lactococcus sp. Strain NtB2 (JCM 32569), Isolated from the Gut of the Higher Termite Nasutitermes takasagoensis.</title>
        <authorList>
            <person name="Noda S."/>
            <person name="Aihara C."/>
            <person name="Yuki M."/>
            <person name="Ohkuma M."/>
        </authorList>
    </citation>
    <scope>NUCLEOTIDE SEQUENCE [LARGE SCALE GENOMIC DNA]</scope>
    <source>
        <strain evidence="2 3">NtB2</strain>
    </source>
</reference>
<dbReference type="InterPro" id="IPR024529">
    <property type="entry name" value="ECF_trnsprt_substrate-spec"/>
</dbReference>
<dbReference type="Gene3D" id="1.10.1760.20">
    <property type="match status" value="1"/>
</dbReference>
<feature type="transmembrane region" description="Helical" evidence="1">
    <location>
        <begin position="39"/>
        <end position="62"/>
    </location>
</feature>
<feature type="transmembrane region" description="Helical" evidence="1">
    <location>
        <begin position="106"/>
        <end position="132"/>
    </location>
</feature>